<dbReference type="SUPFAM" id="SSF50242">
    <property type="entry name" value="TIMP-like"/>
    <property type="match status" value="1"/>
</dbReference>
<dbReference type="PANTHER" id="PTHR35967:SF1">
    <property type="entry name" value="UPF0450 PROTEIN C17ORF58"/>
    <property type="match status" value="1"/>
</dbReference>
<reference evidence="5" key="2">
    <citation type="submission" date="2025-09" db="UniProtKB">
        <authorList>
            <consortium name="Ensembl"/>
        </authorList>
    </citation>
    <scope>IDENTIFICATION</scope>
</reference>
<keyword evidence="6" id="KW-1185">Reference proteome</keyword>
<evidence type="ECO:0000256" key="1">
    <source>
        <dbReference type="ARBA" id="ARBA00023157"/>
    </source>
</evidence>
<sequence length="443" mass="50075">MTLEAAWLLCFALAAASSSSSLSSSGVAGEMGQSLFSPAVVMGKRQINDEVNRQETWEMDLNQPSESAIGTLSQPWTLPHAGKSMKTFNKDVYGSGGATPSQNKSLRGSSISYIERAEHPKDQFLPRDEWNPLEVKALNTFQVLLDKRKNMKKSVENQTGLRKQSFQDAKGLPSLSHEEASLSTTYLSQRNQISRNRLLLESANSMSTYFHPPGYPHCQGRLLAEASTLKNRGSNVGQHSGDLNHLNRPGKKNPYHKFHGFFRDITKPYWLTNRQTPSLMKDFSTFKIDHVDNLEVCLTGCKREPEEIEAYCSSEFVVNGIVHDIAMIYKGMYLVTMLVNNNGLYKTNRLYLNPDGYFFRVQMLVVDALNCSKHCPDFQLGGRYIVMGHLYHRRRQLPAVLQEHVRGRLRPGDGLLCRGNSYMKRFNRRRDQKVQGAARSKCG</sequence>
<feature type="region of interest" description="Disordered" evidence="2">
    <location>
        <begin position="155"/>
        <end position="174"/>
    </location>
</feature>
<evidence type="ECO:0000256" key="2">
    <source>
        <dbReference type="SAM" id="MobiDB-lite"/>
    </source>
</evidence>
<name>A0A8C5S030_LATLA</name>
<evidence type="ECO:0000256" key="3">
    <source>
        <dbReference type="SAM" id="SignalP"/>
    </source>
</evidence>
<dbReference type="GeneTree" id="ENSGT00390000002361"/>
<dbReference type="Proteomes" id="UP000694406">
    <property type="component" value="Unplaced"/>
</dbReference>
<dbReference type="Ensembl" id="ENSLLTT00000011188.1">
    <property type="protein sequence ID" value="ENSLLTP00000010776.1"/>
    <property type="gene ID" value="ENSLLTG00000008274.1"/>
</dbReference>
<keyword evidence="3" id="KW-0732">Signal</keyword>
<dbReference type="PROSITE" id="PS50189">
    <property type="entry name" value="NTR"/>
    <property type="match status" value="1"/>
</dbReference>
<protein>
    <recommendedName>
        <fullName evidence="4">NTR domain-containing protein</fullName>
    </recommendedName>
</protein>
<dbReference type="Gene3D" id="2.40.50.120">
    <property type="match status" value="1"/>
</dbReference>
<feature type="domain" description="NTR" evidence="4">
    <location>
        <begin position="297"/>
        <end position="442"/>
    </location>
</feature>
<feature type="compositionally biased region" description="Polar residues" evidence="2">
    <location>
        <begin position="156"/>
        <end position="167"/>
    </location>
</feature>
<feature type="signal peptide" evidence="3">
    <location>
        <begin position="1"/>
        <end position="16"/>
    </location>
</feature>
<dbReference type="InterPro" id="IPR001134">
    <property type="entry name" value="Netrin_domain"/>
</dbReference>
<accession>A0A8C5S030</accession>
<organism evidence="5 6">
    <name type="scientific">Laticauda laticaudata</name>
    <name type="common">Blue-ringed sea krait</name>
    <name type="synonym">Blue-lipped sea krait</name>
    <dbReference type="NCBI Taxonomy" id="8630"/>
    <lineage>
        <taxon>Eukaryota</taxon>
        <taxon>Metazoa</taxon>
        <taxon>Chordata</taxon>
        <taxon>Craniata</taxon>
        <taxon>Vertebrata</taxon>
        <taxon>Euteleostomi</taxon>
        <taxon>Lepidosauria</taxon>
        <taxon>Squamata</taxon>
        <taxon>Bifurcata</taxon>
        <taxon>Unidentata</taxon>
        <taxon>Episquamata</taxon>
        <taxon>Toxicofera</taxon>
        <taxon>Serpentes</taxon>
        <taxon>Colubroidea</taxon>
        <taxon>Elapidae</taxon>
        <taxon>Laticaudinae</taxon>
        <taxon>Laticauda</taxon>
    </lineage>
</organism>
<evidence type="ECO:0000313" key="6">
    <source>
        <dbReference type="Proteomes" id="UP000694406"/>
    </source>
</evidence>
<dbReference type="PANTHER" id="PTHR35967">
    <property type="entry name" value="UPF0450 PROTEIN C17ORF58"/>
    <property type="match status" value="1"/>
</dbReference>
<keyword evidence="1" id="KW-1015">Disulfide bond</keyword>
<dbReference type="InterPro" id="IPR008993">
    <property type="entry name" value="TIMP-like_OB-fold"/>
</dbReference>
<feature type="chain" id="PRO_5034153805" description="NTR domain-containing protein" evidence="3">
    <location>
        <begin position="17"/>
        <end position="443"/>
    </location>
</feature>
<evidence type="ECO:0000259" key="4">
    <source>
        <dbReference type="PROSITE" id="PS50189"/>
    </source>
</evidence>
<proteinExistence type="predicted"/>
<evidence type="ECO:0000313" key="5">
    <source>
        <dbReference type="Ensembl" id="ENSLLTP00000010776.1"/>
    </source>
</evidence>
<dbReference type="AlphaFoldDB" id="A0A8C5S030"/>
<reference evidence="5" key="1">
    <citation type="submission" date="2025-08" db="UniProtKB">
        <authorList>
            <consortium name="Ensembl"/>
        </authorList>
    </citation>
    <scope>IDENTIFICATION</scope>
</reference>